<gene>
    <name evidence="1" type="ORF">chiPu_0007645</name>
</gene>
<keyword evidence="2" id="KW-1185">Reference proteome</keyword>
<evidence type="ECO:0000313" key="1">
    <source>
        <dbReference type="EMBL" id="GCC29208.1"/>
    </source>
</evidence>
<organism evidence="1 2">
    <name type="scientific">Chiloscyllium punctatum</name>
    <name type="common">Brownbanded bambooshark</name>
    <name type="synonym">Hemiscyllium punctatum</name>
    <dbReference type="NCBI Taxonomy" id="137246"/>
    <lineage>
        <taxon>Eukaryota</taxon>
        <taxon>Metazoa</taxon>
        <taxon>Chordata</taxon>
        <taxon>Craniata</taxon>
        <taxon>Vertebrata</taxon>
        <taxon>Chondrichthyes</taxon>
        <taxon>Elasmobranchii</taxon>
        <taxon>Galeomorphii</taxon>
        <taxon>Galeoidea</taxon>
        <taxon>Orectolobiformes</taxon>
        <taxon>Hemiscylliidae</taxon>
        <taxon>Chiloscyllium</taxon>
    </lineage>
</organism>
<sequence>MNKPLGFTNQPLLMRGTCQNCQGLGVYRNSRRPGPVQTVKAQGPIETIEDQNLSKLSMTRGHLKLLRAMAYQNKSLIVVCKQKDSKV</sequence>
<dbReference type="AlphaFoldDB" id="A0A401SFN7"/>
<proteinExistence type="predicted"/>
<dbReference type="EMBL" id="BEZZ01000240">
    <property type="protein sequence ID" value="GCC29208.1"/>
    <property type="molecule type" value="Genomic_DNA"/>
</dbReference>
<dbReference type="Proteomes" id="UP000287033">
    <property type="component" value="Unassembled WGS sequence"/>
</dbReference>
<comment type="caution">
    <text evidence="1">The sequence shown here is derived from an EMBL/GenBank/DDBJ whole genome shotgun (WGS) entry which is preliminary data.</text>
</comment>
<reference evidence="1 2" key="1">
    <citation type="journal article" date="2018" name="Nat. Ecol. Evol.">
        <title>Shark genomes provide insights into elasmobranch evolution and the origin of vertebrates.</title>
        <authorList>
            <person name="Hara Y"/>
            <person name="Yamaguchi K"/>
            <person name="Onimaru K"/>
            <person name="Kadota M"/>
            <person name="Koyanagi M"/>
            <person name="Keeley SD"/>
            <person name="Tatsumi K"/>
            <person name="Tanaka K"/>
            <person name="Motone F"/>
            <person name="Kageyama Y"/>
            <person name="Nozu R"/>
            <person name="Adachi N"/>
            <person name="Nishimura O"/>
            <person name="Nakagawa R"/>
            <person name="Tanegashima C"/>
            <person name="Kiyatake I"/>
            <person name="Matsumoto R"/>
            <person name="Murakumo K"/>
            <person name="Nishida K"/>
            <person name="Terakita A"/>
            <person name="Kuratani S"/>
            <person name="Sato K"/>
            <person name="Hyodo S Kuraku.S."/>
        </authorList>
    </citation>
    <scope>NUCLEOTIDE SEQUENCE [LARGE SCALE GENOMIC DNA]</scope>
</reference>
<protein>
    <submittedName>
        <fullName evidence="1">Uncharacterized protein</fullName>
    </submittedName>
</protein>
<accession>A0A401SFN7</accession>
<name>A0A401SFN7_CHIPU</name>
<evidence type="ECO:0000313" key="2">
    <source>
        <dbReference type="Proteomes" id="UP000287033"/>
    </source>
</evidence>